<sequence length="583" mass="64006">MNASAPDHTASAGASLPDLLAGGVPAPDGAVNSDATAVPLIPSAGRPVAALLVMSLVLTLLVFAWAAWDHHRRVWDDSREQVVDVTHVLEEHAGKIFSIHATSLRYVERLVDDAGWKDIAGDSRFYDRLREIWQASPELESVWVVDPTGIIRVNTVQWPTPALDVSDREYFRAQLKPGAGIFIGQQLRGRISGAAFLPISQRMETRDGRFNGVAQLSLKPDYFIAFYRSLFSADPKTMMLVREDGAVLLREPAPADGDLQQGFYPELLKTPVDATGTFILSSPIDGVRRLYARRKVPNLPLYVLYGITTDSIAKEWEDRALIYAAVAVPASLALMLVAWIAIRRSRDLARADRILRHANTLLEARVADRTRHLDRALAEREMLLRDTHHRVKNNLQVVSSLLQLQAGMNPALRPALNDALRRIHAMGILHEQLHHASDVDVVQLDRVITALTCEVDNIHQGEGHAAGGPRRVSVVLDLTPLESDLTASVPVTLVLNEVLSNAFKHAYPEGRAGTLAVTLRREGDEGVLTVADDGVGMPDTATGTGRKSLGLLLIDAFTRQLRGSFLYEATTPGTRFTLRFPLG</sequence>
<evidence type="ECO:0000313" key="10">
    <source>
        <dbReference type="EMBL" id="ASG19783.1"/>
    </source>
</evidence>
<dbReference type="Pfam" id="PF07568">
    <property type="entry name" value="HisKA_2"/>
    <property type="match status" value="1"/>
</dbReference>
<dbReference type="GO" id="GO:0005524">
    <property type="term" value="F:ATP binding"/>
    <property type="evidence" value="ECO:0007669"/>
    <property type="project" value="UniProtKB-KW"/>
</dbReference>
<dbReference type="Pfam" id="PF02518">
    <property type="entry name" value="HATPase_c"/>
    <property type="match status" value="1"/>
</dbReference>
<evidence type="ECO:0000256" key="3">
    <source>
        <dbReference type="ARBA" id="ARBA00022553"/>
    </source>
</evidence>
<feature type="domain" description="Histidine kinase" evidence="9">
    <location>
        <begin position="386"/>
        <end position="583"/>
    </location>
</feature>
<keyword evidence="3" id="KW-0597">Phosphoprotein</keyword>
<keyword evidence="4" id="KW-0808">Transferase</keyword>
<accession>A0A248JM21</accession>
<dbReference type="KEGG" id="nao:Y958_02275"/>
<dbReference type="Gene3D" id="3.30.450.20">
    <property type="entry name" value="PAS domain"/>
    <property type="match status" value="3"/>
</dbReference>
<dbReference type="PROSITE" id="PS50109">
    <property type="entry name" value="HIS_KIN"/>
    <property type="match status" value="1"/>
</dbReference>
<dbReference type="AlphaFoldDB" id="A0A248JM21"/>
<evidence type="ECO:0000256" key="2">
    <source>
        <dbReference type="ARBA" id="ARBA00012438"/>
    </source>
</evidence>
<dbReference type="InterPro" id="IPR054327">
    <property type="entry name" value="His-kinase-like_sensor"/>
</dbReference>
<evidence type="ECO:0000256" key="6">
    <source>
        <dbReference type="ARBA" id="ARBA00022777"/>
    </source>
</evidence>
<feature type="transmembrane region" description="Helical" evidence="8">
    <location>
        <begin position="48"/>
        <end position="68"/>
    </location>
</feature>
<name>A0A248JM21_9PROT</name>
<dbReference type="InterPro" id="IPR005467">
    <property type="entry name" value="His_kinase_dom"/>
</dbReference>
<reference evidence="10 11" key="1">
    <citation type="submission" date="2017-06" db="EMBL/GenBank/DDBJ databases">
        <title>Complete genome sequence of Nitrospirillum amazonense strain CBAmC, an endophytic nitrogen-fixing and plant growth-promoting bacterium, isolated from sugarcane.</title>
        <authorList>
            <person name="Schwab S."/>
            <person name="dos Santos Teixeira K.R."/>
            <person name="Simoes Araujo J.L."/>
            <person name="Soares Vidal M."/>
            <person name="Borges de Freitas H.R."/>
            <person name="Rivello Crivelaro A.L."/>
            <person name="Bueno de Camargo Nunes A."/>
            <person name="dos Santos C.M."/>
            <person name="Palmeira da Silva Rosa D."/>
            <person name="da Silva Padilha D."/>
            <person name="da Silva E."/>
            <person name="Araujo Terra L."/>
            <person name="Soares Mendes V."/>
            <person name="Farinelli L."/>
            <person name="Magalhaes Cruz L."/>
            <person name="Baldani J.I."/>
        </authorList>
    </citation>
    <scope>NUCLEOTIDE SEQUENCE [LARGE SCALE GENOMIC DNA]</scope>
    <source>
        <strain evidence="10 11">CBAmC</strain>
    </source>
</reference>
<keyword evidence="5" id="KW-0547">Nucleotide-binding</keyword>
<keyword evidence="8" id="KW-0812">Transmembrane</keyword>
<evidence type="ECO:0000256" key="1">
    <source>
        <dbReference type="ARBA" id="ARBA00000085"/>
    </source>
</evidence>
<dbReference type="Proteomes" id="UP000197153">
    <property type="component" value="Chromosome 1"/>
</dbReference>
<dbReference type="CDD" id="cd12915">
    <property type="entry name" value="PDC2_DGC_like"/>
    <property type="match status" value="1"/>
</dbReference>
<dbReference type="Pfam" id="PF22588">
    <property type="entry name" value="dCache_1_like"/>
    <property type="match status" value="1"/>
</dbReference>
<evidence type="ECO:0000313" key="11">
    <source>
        <dbReference type="Proteomes" id="UP000197153"/>
    </source>
</evidence>
<dbReference type="InterPro" id="IPR003594">
    <property type="entry name" value="HATPase_dom"/>
</dbReference>
<dbReference type="InterPro" id="IPR036890">
    <property type="entry name" value="HATPase_C_sf"/>
</dbReference>
<keyword evidence="6 10" id="KW-0418">Kinase</keyword>
<dbReference type="Gene3D" id="3.30.565.10">
    <property type="entry name" value="Histidine kinase-like ATPase, C-terminal domain"/>
    <property type="match status" value="1"/>
</dbReference>
<dbReference type="RefSeq" id="WP_088870745.1">
    <property type="nucleotide sequence ID" value="NZ_CP022110.1"/>
</dbReference>
<evidence type="ECO:0000259" key="9">
    <source>
        <dbReference type="PROSITE" id="PS50109"/>
    </source>
</evidence>
<dbReference type="SMART" id="SM00387">
    <property type="entry name" value="HATPase_c"/>
    <property type="match status" value="1"/>
</dbReference>
<dbReference type="SUPFAM" id="SSF55874">
    <property type="entry name" value="ATPase domain of HSP90 chaperone/DNA topoisomerase II/histidine kinase"/>
    <property type="match status" value="1"/>
</dbReference>
<protein>
    <recommendedName>
        <fullName evidence="2">histidine kinase</fullName>
        <ecNumber evidence="2">2.7.13.3</ecNumber>
    </recommendedName>
</protein>
<keyword evidence="11" id="KW-1185">Reference proteome</keyword>
<keyword evidence="7" id="KW-0067">ATP-binding</keyword>
<keyword evidence="8" id="KW-1133">Transmembrane helix</keyword>
<evidence type="ECO:0000256" key="4">
    <source>
        <dbReference type="ARBA" id="ARBA00022679"/>
    </source>
</evidence>
<dbReference type="EMBL" id="CP022110">
    <property type="protein sequence ID" value="ASG19783.1"/>
    <property type="molecule type" value="Genomic_DNA"/>
</dbReference>
<dbReference type="InterPro" id="IPR011495">
    <property type="entry name" value="Sig_transdc_His_kin_sub2_dim/P"/>
</dbReference>
<dbReference type="PANTHER" id="PTHR41523:SF8">
    <property type="entry name" value="ETHYLENE RESPONSE SENSOR PROTEIN"/>
    <property type="match status" value="1"/>
</dbReference>
<dbReference type="CDD" id="cd12914">
    <property type="entry name" value="PDC1_DGC_like"/>
    <property type="match status" value="1"/>
</dbReference>
<feature type="transmembrane region" description="Helical" evidence="8">
    <location>
        <begin position="320"/>
        <end position="342"/>
    </location>
</feature>
<evidence type="ECO:0000256" key="7">
    <source>
        <dbReference type="ARBA" id="ARBA00022840"/>
    </source>
</evidence>
<proteinExistence type="predicted"/>
<dbReference type="EC" id="2.7.13.3" evidence="2"/>
<keyword evidence="8" id="KW-0472">Membrane</keyword>
<evidence type="ECO:0000256" key="8">
    <source>
        <dbReference type="SAM" id="Phobius"/>
    </source>
</evidence>
<dbReference type="PANTHER" id="PTHR41523">
    <property type="entry name" value="TWO-COMPONENT SYSTEM SENSOR PROTEIN"/>
    <property type="match status" value="1"/>
</dbReference>
<gene>
    <name evidence="10" type="ORF">Y958_02275</name>
</gene>
<evidence type="ECO:0000256" key="5">
    <source>
        <dbReference type="ARBA" id="ARBA00022741"/>
    </source>
</evidence>
<dbReference type="GO" id="GO:0004673">
    <property type="term" value="F:protein histidine kinase activity"/>
    <property type="evidence" value="ECO:0007669"/>
    <property type="project" value="UniProtKB-EC"/>
</dbReference>
<comment type="catalytic activity">
    <reaction evidence="1">
        <text>ATP + protein L-histidine = ADP + protein N-phospho-L-histidine.</text>
        <dbReference type="EC" id="2.7.13.3"/>
    </reaction>
</comment>
<organism evidence="10 11">
    <name type="scientific">Nitrospirillum viridazoti CBAmc</name>
    <dbReference type="NCBI Taxonomy" id="1441467"/>
    <lineage>
        <taxon>Bacteria</taxon>
        <taxon>Pseudomonadati</taxon>
        <taxon>Pseudomonadota</taxon>
        <taxon>Alphaproteobacteria</taxon>
        <taxon>Rhodospirillales</taxon>
        <taxon>Azospirillaceae</taxon>
        <taxon>Nitrospirillum</taxon>
        <taxon>Nitrospirillum viridazoti</taxon>
    </lineage>
</organism>